<keyword evidence="8" id="KW-1185">Reference proteome</keyword>
<evidence type="ECO:0000313" key="7">
    <source>
        <dbReference type="EMBL" id="MBF8377707.1"/>
    </source>
</evidence>
<evidence type="ECO:0000256" key="2">
    <source>
        <dbReference type="ARBA" id="ARBA00022723"/>
    </source>
</evidence>
<evidence type="ECO:0000259" key="6">
    <source>
        <dbReference type="Pfam" id="PF01979"/>
    </source>
</evidence>
<dbReference type="EMBL" id="JADPKZ010000038">
    <property type="protein sequence ID" value="MBF8377707.1"/>
    <property type="molecule type" value="Genomic_DNA"/>
</dbReference>
<dbReference type="SUPFAM" id="SSF51556">
    <property type="entry name" value="Metallo-dependent hydrolases"/>
    <property type="match status" value="1"/>
</dbReference>
<evidence type="ECO:0000313" key="8">
    <source>
        <dbReference type="Proteomes" id="UP000642910"/>
    </source>
</evidence>
<evidence type="ECO:0000256" key="5">
    <source>
        <dbReference type="PIRNR" id="PIRNR038994"/>
    </source>
</evidence>
<evidence type="ECO:0000256" key="1">
    <source>
        <dbReference type="ARBA" id="ARBA00010716"/>
    </source>
</evidence>
<dbReference type="InterPro" id="IPR032466">
    <property type="entry name" value="Metal_Hydrolase"/>
</dbReference>
<dbReference type="EC" id="3.5.1.25" evidence="7"/>
<dbReference type="PANTHER" id="PTHR11113">
    <property type="entry name" value="N-ACETYLGLUCOSAMINE-6-PHOSPHATE DEACETYLASE"/>
    <property type="match status" value="1"/>
</dbReference>
<dbReference type="SUPFAM" id="SSF51338">
    <property type="entry name" value="Composite domain of metallo-dependent hydrolases"/>
    <property type="match status" value="1"/>
</dbReference>
<dbReference type="PANTHER" id="PTHR11113:SF14">
    <property type="entry name" value="N-ACETYLGLUCOSAMINE-6-PHOSPHATE DEACETYLASE"/>
    <property type="match status" value="1"/>
</dbReference>
<evidence type="ECO:0000256" key="4">
    <source>
        <dbReference type="ARBA" id="ARBA00023277"/>
    </source>
</evidence>
<dbReference type="InterPro" id="IPR006680">
    <property type="entry name" value="Amidohydro-rel"/>
</dbReference>
<keyword evidence="3 5" id="KW-0378">Hydrolase</keyword>
<comment type="similarity">
    <text evidence="1 5">Belongs to the metallo-dependent hydrolases superfamily. NagA family.</text>
</comment>
<organism evidence="7 8">
    <name type="scientific">Alicyclobacillus mali</name>
    <name type="common">ex Roth et al. 2021</name>
    <dbReference type="NCBI Taxonomy" id="1123961"/>
    <lineage>
        <taxon>Bacteria</taxon>
        <taxon>Bacillati</taxon>
        <taxon>Bacillota</taxon>
        <taxon>Bacilli</taxon>
        <taxon>Bacillales</taxon>
        <taxon>Alicyclobacillaceae</taxon>
        <taxon>Alicyclobacillus</taxon>
    </lineage>
</organism>
<dbReference type="RefSeq" id="WP_195867499.1">
    <property type="nucleotide sequence ID" value="NZ_JADPKZ010000038.1"/>
</dbReference>
<evidence type="ECO:0000256" key="3">
    <source>
        <dbReference type="ARBA" id="ARBA00022801"/>
    </source>
</evidence>
<keyword evidence="4 5" id="KW-0119">Carbohydrate metabolism</keyword>
<gene>
    <name evidence="7" type="primary">nagA</name>
    <name evidence="7" type="ORF">IW967_07480</name>
</gene>
<dbReference type="PIRSF" id="PIRSF038994">
    <property type="entry name" value="NagA"/>
    <property type="match status" value="1"/>
</dbReference>
<dbReference type="GO" id="GO:0008448">
    <property type="term" value="F:N-acetylglucosamine-6-phosphate deacetylase activity"/>
    <property type="evidence" value="ECO:0007669"/>
    <property type="project" value="UniProtKB-EC"/>
</dbReference>
<dbReference type="Gene3D" id="2.30.40.10">
    <property type="entry name" value="Urease, subunit C, domain 1"/>
    <property type="match status" value="1"/>
</dbReference>
<accession>A0ABS0F353</accession>
<dbReference type="NCBIfam" id="TIGR00221">
    <property type="entry name" value="nagA"/>
    <property type="match status" value="1"/>
</dbReference>
<feature type="domain" description="Amidohydrolase-related" evidence="6">
    <location>
        <begin position="46"/>
        <end position="369"/>
    </location>
</feature>
<dbReference type="InterPro" id="IPR011059">
    <property type="entry name" value="Metal-dep_hydrolase_composite"/>
</dbReference>
<sequence length="372" mass="39644">MRAIIRGSIHGRVQDVIVEDGWIERIGDAGVGERTGARLVDTAGRLLPGFVDVHVHGGGGADVMDASMEAFEQIAATHAKHGTTSLLFTTVAAPDEDLMAVLSAWRHPADWHGADVLGFHLEGPFIHPDRRGAHPVEHLRAPSPEVLRAYAAAGPIRLLTLAPELPGGEETIRAARELRMVVSLGHSAATYDEAMRAFDLGAQSATHLFNAMAGLHHRQPGLAAAALDRPDTVVELILDGVHVHPAVARLAVRIKGRHAVMLVTDAVSVVDMPEGRYRFAGGELLFRDGEVRRPDGTLAGSALTMERAVQTGLRHGVFRPEDVPDVAAANAARLLGERRGRIAPGHRADLVALSDEGAVTHTIVGGRVVHRA</sequence>
<name>A0ABS0F353_9BACL</name>
<comment type="caution">
    <text evidence="7">The sequence shown here is derived from an EMBL/GenBank/DDBJ whole genome shotgun (WGS) entry which is preliminary data.</text>
</comment>
<dbReference type="CDD" id="cd00854">
    <property type="entry name" value="NagA"/>
    <property type="match status" value="1"/>
</dbReference>
<dbReference type="InterPro" id="IPR003764">
    <property type="entry name" value="GlcNAc_6-P_deAcase"/>
</dbReference>
<dbReference type="Gene3D" id="3.20.20.140">
    <property type="entry name" value="Metal-dependent hydrolases"/>
    <property type="match status" value="1"/>
</dbReference>
<reference evidence="7 8" key="1">
    <citation type="submission" date="2020-11" db="EMBL/GenBank/DDBJ databases">
        <title>Genomic insight of Alicyclobacillus mali FL 18 reveals a new arsenic-resistant strain, with potential in environmental biotechnology.</title>
        <authorList>
            <person name="Fiorentino G."/>
            <person name="Gallo G."/>
            <person name="Aulitto M."/>
        </authorList>
    </citation>
    <scope>NUCLEOTIDE SEQUENCE [LARGE SCALE GENOMIC DNA]</scope>
    <source>
        <strain evidence="7 8">FL 18</strain>
    </source>
</reference>
<dbReference type="Proteomes" id="UP000642910">
    <property type="component" value="Unassembled WGS sequence"/>
</dbReference>
<dbReference type="Pfam" id="PF01979">
    <property type="entry name" value="Amidohydro_1"/>
    <property type="match status" value="1"/>
</dbReference>
<protein>
    <submittedName>
        <fullName evidence="7">N-acetylglucosamine-6-phosphate deacetylase</fullName>
        <ecNumber evidence="7">3.5.1.25</ecNumber>
    </submittedName>
</protein>
<keyword evidence="2" id="KW-0479">Metal-binding</keyword>
<proteinExistence type="inferred from homology"/>